<comment type="similarity">
    <text evidence="1">Belongs to the NAD(P)-dependent epimerase/dehydratase family.</text>
</comment>
<sequence>MRILVTGGAGFIGANVCRALVTRPEAESITVLDDLSSGALTNLGDLGVDVVTGSILDEDLLAELVAGATHVIHLAARPSVPRSLMDPLATHTVNVTGSLRVLEACRGSRPHLILASSSSVYGDCEEPHKHEDLPTRPLSPYGASKLAMEAYALAYAESYGLPVLPFRFFNVYGPLQATDHAYAAVIPAFVSAALNGRPVPIYGDGNQARDFTYVGSVTTVLADAAIRRVTSRKPVNLAFGTRVSLLSLKDALAAVLDRPIEPSFLPARTGDIRESQASPRLLAGLFPGVRPVSLDDGLRMTVAWFEKAMANVPATGSSQVGLPCTS</sequence>
<keyword evidence="4" id="KW-1185">Reference proteome</keyword>
<dbReference type="PANTHER" id="PTHR43000">
    <property type="entry name" value="DTDP-D-GLUCOSE 4,6-DEHYDRATASE-RELATED"/>
    <property type="match status" value="1"/>
</dbReference>
<dbReference type="KEGG" id="sro:Sros_6506"/>
<dbReference type="Gene3D" id="3.90.25.10">
    <property type="entry name" value="UDP-galactose 4-epimerase, domain 1"/>
    <property type="match status" value="1"/>
</dbReference>
<dbReference type="Proteomes" id="UP000002029">
    <property type="component" value="Chromosome"/>
</dbReference>
<dbReference type="InterPro" id="IPR001509">
    <property type="entry name" value="Epimerase_deHydtase"/>
</dbReference>
<dbReference type="OrthoDB" id="3505012at2"/>
<protein>
    <submittedName>
        <fullName evidence="3">UDP-glucose 4-epimerase</fullName>
    </submittedName>
</protein>
<evidence type="ECO:0000313" key="4">
    <source>
        <dbReference type="Proteomes" id="UP000002029"/>
    </source>
</evidence>
<reference evidence="3 4" key="1">
    <citation type="journal article" date="2010" name="Stand. Genomic Sci.">
        <title>Complete genome sequence of Streptosporangium roseum type strain (NI 9100).</title>
        <authorList>
            <person name="Nolan M."/>
            <person name="Sikorski J."/>
            <person name="Jando M."/>
            <person name="Lucas S."/>
            <person name="Lapidus A."/>
            <person name="Glavina Del Rio T."/>
            <person name="Chen F."/>
            <person name="Tice H."/>
            <person name="Pitluck S."/>
            <person name="Cheng J.F."/>
            <person name="Chertkov O."/>
            <person name="Sims D."/>
            <person name="Meincke L."/>
            <person name="Brettin T."/>
            <person name="Han C."/>
            <person name="Detter J.C."/>
            <person name="Bruce D."/>
            <person name="Goodwin L."/>
            <person name="Land M."/>
            <person name="Hauser L."/>
            <person name="Chang Y.J."/>
            <person name="Jeffries C.D."/>
            <person name="Ivanova N."/>
            <person name="Mavromatis K."/>
            <person name="Mikhailova N."/>
            <person name="Chen A."/>
            <person name="Palaniappan K."/>
            <person name="Chain P."/>
            <person name="Rohde M."/>
            <person name="Goker M."/>
            <person name="Bristow J."/>
            <person name="Eisen J.A."/>
            <person name="Markowitz V."/>
            <person name="Hugenholtz P."/>
            <person name="Kyrpides N.C."/>
            <person name="Klenk H.P."/>
        </authorList>
    </citation>
    <scope>NUCLEOTIDE SEQUENCE [LARGE SCALE GENOMIC DNA]</scope>
    <source>
        <strain evidence="4">ATCC 12428 / DSM 43021 / JCM 3005 / NI 9100</strain>
    </source>
</reference>
<dbReference type="EMBL" id="CP001814">
    <property type="protein sequence ID" value="ACZ89220.1"/>
    <property type="molecule type" value="Genomic_DNA"/>
</dbReference>
<dbReference type="HOGENOM" id="CLU_007383_1_7_11"/>
<evidence type="ECO:0000256" key="1">
    <source>
        <dbReference type="ARBA" id="ARBA00007637"/>
    </source>
</evidence>
<accession>D2B1Z6</accession>
<dbReference type="AlphaFoldDB" id="D2B1Z6"/>
<proteinExistence type="inferred from homology"/>
<evidence type="ECO:0000259" key="2">
    <source>
        <dbReference type="Pfam" id="PF01370"/>
    </source>
</evidence>
<dbReference type="RefSeq" id="WP_012892954.1">
    <property type="nucleotide sequence ID" value="NC_013595.1"/>
</dbReference>
<name>D2B1Z6_STRRD</name>
<dbReference type="STRING" id="479432.Sros_6506"/>
<dbReference type="Gene3D" id="3.40.50.720">
    <property type="entry name" value="NAD(P)-binding Rossmann-like Domain"/>
    <property type="match status" value="1"/>
</dbReference>
<gene>
    <name evidence="3" type="ordered locus">Sros_6506</name>
</gene>
<dbReference type="InterPro" id="IPR036291">
    <property type="entry name" value="NAD(P)-bd_dom_sf"/>
</dbReference>
<organism evidence="3 4">
    <name type="scientific">Streptosporangium roseum (strain ATCC 12428 / DSM 43021 / JCM 3005 / KCTC 9067 / NCIMB 10171 / NRRL 2505 / NI 9100)</name>
    <dbReference type="NCBI Taxonomy" id="479432"/>
    <lineage>
        <taxon>Bacteria</taxon>
        <taxon>Bacillati</taxon>
        <taxon>Actinomycetota</taxon>
        <taxon>Actinomycetes</taxon>
        <taxon>Streptosporangiales</taxon>
        <taxon>Streptosporangiaceae</taxon>
        <taxon>Streptosporangium</taxon>
    </lineage>
</organism>
<dbReference type="eggNOG" id="COG0451">
    <property type="taxonomic scope" value="Bacteria"/>
</dbReference>
<evidence type="ECO:0000313" key="3">
    <source>
        <dbReference type="EMBL" id="ACZ89220.1"/>
    </source>
</evidence>
<feature type="domain" description="NAD-dependent epimerase/dehydratase" evidence="2">
    <location>
        <begin position="3"/>
        <end position="221"/>
    </location>
</feature>
<dbReference type="SUPFAM" id="SSF51735">
    <property type="entry name" value="NAD(P)-binding Rossmann-fold domains"/>
    <property type="match status" value="1"/>
</dbReference>
<dbReference type="Pfam" id="PF01370">
    <property type="entry name" value="Epimerase"/>
    <property type="match status" value="1"/>
</dbReference>